<dbReference type="InterPro" id="IPR038573">
    <property type="entry name" value="BrnT_sf"/>
</dbReference>
<dbReference type="KEGG" id="otd:J1M35_15265"/>
<dbReference type="Proteomes" id="UP000663903">
    <property type="component" value="Chromosome"/>
</dbReference>
<evidence type="ECO:0000313" key="1">
    <source>
        <dbReference type="EMBL" id="QTD44446.1"/>
    </source>
</evidence>
<dbReference type="Gene3D" id="3.10.450.530">
    <property type="entry name" value="Ribonuclease toxin, BrnT, of type II toxin-antitoxin system"/>
    <property type="match status" value="1"/>
</dbReference>
<organism evidence="1 2">
    <name type="scientific">Ottowia testudinis</name>
    <dbReference type="NCBI Taxonomy" id="2816950"/>
    <lineage>
        <taxon>Bacteria</taxon>
        <taxon>Pseudomonadati</taxon>
        <taxon>Pseudomonadota</taxon>
        <taxon>Betaproteobacteria</taxon>
        <taxon>Burkholderiales</taxon>
        <taxon>Comamonadaceae</taxon>
        <taxon>Ottowia</taxon>
    </lineage>
</organism>
<keyword evidence="2" id="KW-1185">Reference proteome</keyword>
<evidence type="ECO:0000313" key="2">
    <source>
        <dbReference type="Proteomes" id="UP000663903"/>
    </source>
</evidence>
<dbReference type="AlphaFoldDB" id="A0A975H2Q3"/>
<gene>
    <name evidence="1" type="ORF">J1M35_15265</name>
</gene>
<dbReference type="InterPro" id="IPR007460">
    <property type="entry name" value="BrnT_toxin"/>
</dbReference>
<accession>A0A975H2Q3</accession>
<dbReference type="Pfam" id="PF04365">
    <property type="entry name" value="BrnT_toxin"/>
    <property type="match status" value="1"/>
</dbReference>
<sequence>MTPGFEWDDVKAALNFDKHGVAFTEAVTVFEDPQALTYFDDEHSQAEDRWITIGYSNALRILLVVSTDRENAVRIVSARKAEAPERKFYEQHNR</sequence>
<protein>
    <submittedName>
        <fullName evidence="1">BrnT family toxin</fullName>
    </submittedName>
</protein>
<dbReference type="EMBL" id="CP071796">
    <property type="protein sequence ID" value="QTD44446.1"/>
    <property type="molecule type" value="Genomic_DNA"/>
</dbReference>
<reference evidence="1" key="1">
    <citation type="submission" date="2021-03" db="EMBL/GenBank/DDBJ databases">
        <title>Ottowia sp. 27C isolated from the cloaca of a Giant Asian pond turtle (Heosemys grandis).</title>
        <authorList>
            <person name="Spergser J."/>
            <person name="Busse H.-J."/>
        </authorList>
    </citation>
    <scope>NUCLEOTIDE SEQUENCE</scope>
    <source>
        <strain evidence="1">27C</strain>
    </source>
</reference>
<name>A0A975H2Q3_9BURK</name>
<dbReference type="RefSeq" id="WP_208008010.1">
    <property type="nucleotide sequence ID" value="NZ_CP071796.1"/>
</dbReference>
<proteinExistence type="predicted"/>